<feature type="signal peptide" evidence="1">
    <location>
        <begin position="1"/>
        <end position="19"/>
    </location>
</feature>
<sequence length="70" mass="7999">MNWGFVMPTFLSFEELVVQLWCLIDSNPGMGRLYCHAVYHVWRARNAMKHKCSFQTPMVLAASVLIPAAL</sequence>
<name>A0A8T3BHD2_DENNO</name>
<evidence type="ECO:0000313" key="2">
    <source>
        <dbReference type="EMBL" id="KAI0513380.1"/>
    </source>
</evidence>
<evidence type="ECO:0008006" key="4">
    <source>
        <dbReference type="Google" id="ProtNLM"/>
    </source>
</evidence>
<evidence type="ECO:0000256" key="1">
    <source>
        <dbReference type="SAM" id="SignalP"/>
    </source>
</evidence>
<dbReference type="AlphaFoldDB" id="A0A8T3BHD2"/>
<dbReference type="Proteomes" id="UP000829196">
    <property type="component" value="Unassembled WGS sequence"/>
</dbReference>
<proteinExistence type="predicted"/>
<dbReference type="EMBL" id="JAGYWB010000008">
    <property type="protein sequence ID" value="KAI0513380.1"/>
    <property type="molecule type" value="Genomic_DNA"/>
</dbReference>
<reference evidence="2" key="1">
    <citation type="journal article" date="2022" name="Front. Genet.">
        <title>Chromosome-Scale Assembly of the Dendrobium nobile Genome Provides Insights Into the Molecular Mechanism of the Biosynthesis of the Medicinal Active Ingredient of Dendrobium.</title>
        <authorList>
            <person name="Xu Q."/>
            <person name="Niu S.-C."/>
            <person name="Li K.-L."/>
            <person name="Zheng P.-J."/>
            <person name="Zhang X.-J."/>
            <person name="Jia Y."/>
            <person name="Liu Y."/>
            <person name="Niu Y.-X."/>
            <person name="Yu L.-H."/>
            <person name="Chen D.-F."/>
            <person name="Zhang G.-Q."/>
        </authorList>
    </citation>
    <scope>NUCLEOTIDE SEQUENCE</scope>
    <source>
        <tissue evidence="2">Leaf</tissue>
    </source>
</reference>
<organism evidence="2 3">
    <name type="scientific">Dendrobium nobile</name>
    <name type="common">Orchid</name>
    <dbReference type="NCBI Taxonomy" id="94219"/>
    <lineage>
        <taxon>Eukaryota</taxon>
        <taxon>Viridiplantae</taxon>
        <taxon>Streptophyta</taxon>
        <taxon>Embryophyta</taxon>
        <taxon>Tracheophyta</taxon>
        <taxon>Spermatophyta</taxon>
        <taxon>Magnoliopsida</taxon>
        <taxon>Liliopsida</taxon>
        <taxon>Asparagales</taxon>
        <taxon>Orchidaceae</taxon>
        <taxon>Epidendroideae</taxon>
        <taxon>Malaxideae</taxon>
        <taxon>Dendrobiinae</taxon>
        <taxon>Dendrobium</taxon>
    </lineage>
</organism>
<comment type="caution">
    <text evidence="2">The sequence shown here is derived from an EMBL/GenBank/DDBJ whole genome shotgun (WGS) entry which is preliminary data.</text>
</comment>
<keyword evidence="3" id="KW-1185">Reference proteome</keyword>
<feature type="chain" id="PRO_5035868477" description="Secreted protein" evidence="1">
    <location>
        <begin position="20"/>
        <end position="70"/>
    </location>
</feature>
<gene>
    <name evidence="2" type="ORF">KFK09_009397</name>
</gene>
<evidence type="ECO:0000313" key="3">
    <source>
        <dbReference type="Proteomes" id="UP000829196"/>
    </source>
</evidence>
<keyword evidence="1" id="KW-0732">Signal</keyword>
<accession>A0A8T3BHD2</accession>
<protein>
    <recommendedName>
        <fullName evidence="4">Secreted protein</fullName>
    </recommendedName>
</protein>